<dbReference type="PROSITE" id="PS00710">
    <property type="entry name" value="PGM_PMM"/>
    <property type="match status" value="1"/>
</dbReference>
<evidence type="ECO:0000256" key="7">
    <source>
        <dbReference type="RuleBase" id="RU004326"/>
    </source>
</evidence>
<dbReference type="Pfam" id="PF02879">
    <property type="entry name" value="PGM_PMM_II"/>
    <property type="match status" value="1"/>
</dbReference>
<evidence type="ECO:0000259" key="10">
    <source>
        <dbReference type="Pfam" id="PF02880"/>
    </source>
</evidence>
<evidence type="ECO:0000259" key="8">
    <source>
        <dbReference type="Pfam" id="PF02878"/>
    </source>
</evidence>
<proteinExistence type="inferred from homology"/>
<comment type="similarity">
    <text evidence="2 7">Belongs to the phosphohexose mutase family.</text>
</comment>
<keyword evidence="6" id="KW-0413">Isomerase</keyword>
<reference evidence="11 12" key="1">
    <citation type="submission" date="2019-10" db="EMBL/GenBank/DDBJ databases">
        <title>A soil myxobacterium in the family Polyangiaceae.</title>
        <authorList>
            <person name="Li Y."/>
            <person name="Wang J."/>
        </authorList>
    </citation>
    <scope>NUCLEOTIDE SEQUENCE [LARGE SCALE GENOMIC DNA]</scope>
    <source>
        <strain evidence="11 12">DSM 14734</strain>
    </source>
</reference>
<evidence type="ECO:0000313" key="11">
    <source>
        <dbReference type="EMBL" id="MRG91309.1"/>
    </source>
</evidence>
<dbReference type="InterPro" id="IPR016055">
    <property type="entry name" value="A-D-PHexomutase_a/b/a-I/II/III"/>
</dbReference>
<dbReference type="CDD" id="cd05799">
    <property type="entry name" value="PGM2"/>
    <property type="match status" value="1"/>
</dbReference>
<dbReference type="EMBL" id="WJIE01000001">
    <property type="protein sequence ID" value="MRG91309.1"/>
    <property type="molecule type" value="Genomic_DNA"/>
</dbReference>
<evidence type="ECO:0000256" key="6">
    <source>
        <dbReference type="ARBA" id="ARBA00023235"/>
    </source>
</evidence>
<keyword evidence="4 7" id="KW-0479">Metal-binding</keyword>
<dbReference type="InterPro" id="IPR005846">
    <property type="entry name" value="A-D-PHexomutase_a/b/a-III"/>
</dbReference>
<dbReference type="InterPro" id="IPR005844">
    <property type="entry name" value="A-D-PHexomutase_a/b/a-I"/>
</dbReference>
<comment type="caution">
    <text evidence="11">The sequence shown here is derived from an EMBL/GenBank/DDBJ whole genome shotgun (WGS) entry which is preliminary data.</text>
</comment>
<comment type="cofactor">
    <cofactor evidence="1">
        <name>Mg(2+)</name>
        <dbReference type="ChEBI" id="CHEBI:18420"/>
    </cofactor>
</comment>
<evidence type="ECO:0000313" key="12">
    <source>
        <dbReference type="Proteomes" id="UP000440224"/>
    </source>
</evidence>
<dbReference type="GO" id="GO:0005975">
    <property type="term" value="P:carbohydrate metabolic process"/>
    <property type="evidence" value="ECO:0007669"/>
    <property type="project" value="InterPro"/>
</dbReference>
<dbReference type="AlphaFoldDB" id="A0A6N7PH31"/>
<evidence type="ECO:0000256" key="1">
    <source>
        <dbReference type="ARBA" id="ARBA00001946"/>
    </source>
</evidence>
<keyword evidence="3" id="KW-0597">Phosphoprotein</keyword>
<dbReference type="Proteomes" id="UP000440224">
    <property type="component" value="Unassembled WGS sequence"/>
</dbReference>
<dbReference type="PANTHER" id="PTHR45745:SF1">
    <property type="entry name" value="PHOSPHOGLUCOMUTASE 2B-RELATED"/>
    <property type="match status" value="1"/>
</dbReference>
<dbReference type="InterPro" id="IPR036900">
    <property type="entry name" value="A-D-PHexomutase_C_sf"/>
</dbReference>
<organism evidence="11 12">
    <name type="scientific">Polyangium spumosum</name>
    <dbReference type="NCBI Taxonomy" id="889282"/>
    <lineage>
        <taxon>Bacteria</taxon>
        <taxon>Pseudomonadati</taxon>
        <taxon>Myxococcota</taxon>
        <taxon>Polyangia</taxon>
        <taxon>Polyangiales</taxon>
        <taxon>Polyangiaceae</taxon>
        <taxon>Polyangium</taxon>
    </lineage>
</organism>
<evidence type="ECO:0000256" key="3">
    <source>
        <dbReference type="ARBA" id="ARBA00022553"/>
    </source>
</evidence>
<name>A0A6N7PH31_9BACT</name>
<dbReference type="SUPFAM" id="SSF55957">
    <property type="entry name" value="Phosphoglucomutase, C-terminal domain"/>
    <property type="match status" value="1"/>
</dbReference>
<evidence type="ECO:0000256" key="5">
    <source>
        <dbReference type="ARBA" id="ARBA00022842"/>
    </source>
</evidence>
<dbReference type="InterPro" id="IPR016066">
    <property type="entry name" value="A-D-PHexomutase_CS"/>
</dbReference>
<keyword evidence="12" id="KW-1185">Reference proteome</keyword>
<feature type="domain" description="Alpha-D-phosphohexomutase alpha/beta/alpha" evidence="10">
    <location>
        <begin position="337"/>
        <end position="465"/>
    </location>
</feature>
<dbReference type="Pfam" id="PF02880">
    <property type="entry name" value="PGM_PMM_III"/>
    <property type="match status" value="1"/>
</dbReference>
<sequence>MTDLLERAKRWLEADPDPDTRKELGRLLDLASSDEDPSQQARALGELGERFAGPLEFGTAGLRGVIGAGETRMNRAVVLRTTIGLARYLLSTDEASARARGVVIGYDGRRMSRAFAEDTACVLAAAGVRAILSPVPCPTPVTAYAVKELGAVAGVMITASHNPPEYNGYKVYWGNGAQIIPPHDKGIAAAIDASPAAKDVPRMDLDAARGKDLVRSFPNDLDEKYLAAIAALSVRGDGDRSLSIVYTPLHGVGNRHVRAALAAAGFSRVTSVPEQAEPDGAFPTVAFPNPEEKGAMDLSFALAEREAASLILANDPDVDRLAVALRRPEGGYVQLTGNQVGTLLGHYLLTRTPACLSEDVPVEDAGKKLVIASIVSSPMLGAIARALGVRYEETLTGFKWIANRAMDLERAEGLSFVFGYEEALGYTVGTLVRDKDGIGAALLFAELASVLAAGGKSVLDELEALSRRYGLYASGQRSVTLPGTEGLAQIQAAMDRLRASRPSRIGALSVLAQSDFQAQVRTYPDGRAEPLTLPKSNMIALDLEGGSRIIARPSGTEPKIKFYFDIREPITPGEAVSAAEARAKARLAELEEALSAVVGV</sequence>
<dbReference type="Gene3D" id="3.40.120.10">
    <property type="entry name" value="Alpha-D-Glucose-1,6-Bisphosphate, subunit A, domain 3"/>
    <property type="match status" value="3"/>
</dbReference>
<feature type="domain" description="Alpha-D-phosphohexomutase alpha/beta/alpha" evidence="8">
    <location>
        <begin position="56"/>
        <end position="193"/>
    </location>
</feature>
<protein>
    <submittedName>
        <fullName evidence="11">Phospho-sugar mutase</fullName>
    </submittedName>
</protein>
<dbReference type="RefSeq" id="WP_153818115.1">
    <property type="nucleotide sequence ID" value="NZ_WJIE01000001.1"/>
</dbReference>
<evidence type="ECO:0000259" key="9">
    <source>
        <dbReference type="Pfam" id="PF02879"/>
    </source>
</evidence>
<gene>
    <name evidence="11" type="ORF">GF068_05135</name>
</gene>
<evidence type="ECO:0000256" key="2">
    <source>
        <dbReference type="ARBA" id="ARBA00010231"/>
    </source>
</evidence>
<dbReference type="Gene3D" id="3.30.310.50">
    <property type="entry name" value="Alpha-D-phosphohexomutase, C-terminal domain"/>
    <property type="match status" value="1"/>
</dbReference>
<dbReference type="InterPro" id="IPR005845">
    <property type="entry name" value="A-D-PHexomutase_a/b/a-II"/>
</dbReference>
<feature type="domain" description="Alpha-D-phosphohexomutase alpha/beta/alpha" evidence="9">
    <location>
        <begin position="225"/>
        <end position="324"/>
    </location>
</feature>
<evidence type="ECO:0000256" key="4">
    <source>
        <dbReference type="ARBA" id="ARBA00022723"/>
    </source>
</evidence>
<dbReference type="Pfam" id="PF02878">
    <property type="entry name" value="PGM_PMM_I"/>
    <property type="match status" value="1"/>
</dbReference>
<keyword evidence="5 7" id="KW-0460">Magnesium</keyword>
<dbReference type="SUPFAM" id="SSF53738">
    <property type="entry name" value="Phosphoglucomutase, first 3 domains"/>
    <property type="match status" value="3"/>
</dbReference>
<dbReference type="GO" id="GO:0000287">
    <property type="term" value="F:magnesium ion binding"/>
    <property type="evidence" value="ECO:0007669"/>
    <property type="project" value="InterPro"/>
</dbReference>
<dbReference type="GO" id="GO:0008973">
    <property type="term" value="F:phosphopentomutase activity"/>
    <property type="evidence" value="ECO:0007669"/>
    <property type="project" value="TreeGrafter"/>
</dbReference>
<dbReference type="OrthoDB" id="9806956at2"/>
<dbReference type="GO" id="GO:0006166">
    <property type="term" value="P:purine ribonucleoside salvage"/>
    <property type="evidence" value="ECO:0007669"/>
    <property type="project" value="TreeGrafter"/>
</dbReference>
<accession>A0A6N7PH31</accession>
<dbReference type="PANTHER" id="PTHR45745">
    <property type="entry name" value="PHOSPHOMANNOMUTASE 45A"/>
    <property type="match status" value="1"/>
</dbReference>